<dbReference type="AlphaFoldDB" id="A0A1L7XI83"/>
<accession>A0A1L7XI83</accession>
<sequence length="225" mass="25955">MTNQLSNTDIELVSGGDLSDTFSKRRRGFLRNLLPRHGILSGQSPRHNKDGELQRFQNPVEDYPKGYPRLSALMASHDSFQVFRRFSNLRTRLLLLSQDRVALLEKKLDNIDRDEGSPLFLGSSRRDKNEERQSVISDIRDALGTYDDLLERNSRMLAFGAAHPRDVSSLQNWHMGNACISREEMEFLDRREGLLCLSQPNDGLVSWLERFVSQRLMHLIKVGHY</sequence>
<reference evidence="2 3" key="1">
    <citation type="submission" date="2016-03" db="EMBL/GenBank/DDBJ databases">
        <authorList>
            <person name="Ploux O."/>
        </authorList>
    </citation>
    <scope>NUCLEOTIDE SEQUENCE [LARGE SCALE GENOMIC DNA]</scope>
    <source>
        <strain evidence="2 3">UAMH 11012</strain>
    </source>
</reference>
<gene>
    <name evidence="2" type="ORF">PAC_14640</name>
</gene>
<dbReference type="Pfam" id="PF20237">
    <property type="entry name" value="DUF6594"/>
    <property type="match status" value="1"/>
</dbReference>
<evidence type="ECO:0000259" key="1">
    <source>
        <dbReference type="Pfam" id="PF20237"/>
    </source>
</evidence>
<dbReference type="Proteomes" id="UP000184330">
    <property type="component" value="Unassembled WGS sequence"/>
</dbReference>
<name>A0A1L7XI83_9HELO</name>
<dbReference type="OrthoDB" id="5341582at2759"/>
<organism evidence="2 3">
    <name type="scientific">Phialocephala subalpina</name>
    <dbReference type="NCBI Taxonomy" id="576137"/>
    <lineage>
        <taxon>Eukaryota</taxon>
        <taxon>Fungi</taxon>
        <taxon>Dikarya</taxon>
        <taxon>Ascomycota</taxon>
        <taxon>Pezizomycotina</taxon>
        <taxon>Leotiomycetes</taxon>
        <taxon>Helotiales</taxon>
        <taxon>Mollisiaceae</taxon>
        <taxon>Phialocephala</taxon>
        <taxon>Phialocephala fortinii species complex</taxon>
    </lineage>
</organism>
<dbReference type="InterPro" id="IPR046529">
    <property type="entry name" value="DUF6594"/>
</dbReference>
<dbReference type="EMBL" id="FJOG01000027">
    <property type="protein sequence ID" value="CZR64741.1"/>
    <property type="molecule type" value="Genomic_DNA"/>
</dbReference>
<dbReference type="STRING" id="576137.A0A1L7XI83"/>
<proteinExistence type="predicted"/>
<dbReference type="PANTHER" id="PTHR34502">
    <property type="entry name" value="DUF6594 DOMAIN-CONTAINING PROTEIN-RELATED"/>
    <property type="match status" value="1"/>
</dbReference>
<protein>
    <recommendedName>
        <fullName evidence="1">DUF6594 domain-containing protein</fullName>
    </recommendedName>
</protein>
<evidence type="ECO:0000313" key="3">
    <source>
        <dbReference type="Proteomes" id="UP000184330"/>
    </source>
</evidence>
<keyword evidence="3" id="KW-1185">Reference proteome</keyword>
<dbReference type="PANTHER" id="PTHR34502:SF3">
    <property type="entry name" value="DUF6594 DOMAIN-CONTAINING PROTEIN"/>
    <property type="match status" value="1"/>
</dbReference>
<feature type="domain" description="DUF6594" evidence="1">
    <location>
        <begin position="67"/>
        <end position="217"/>
    </location>
</feature>
<evidence type="ECO:0000313" key="2">
    <source>
        <dbReference type="EMBL" id="CZR64741.1"/>
    </source>
</evidence>